<evidence type="ECO:0000256" key="3">
    <source>
        <dbReference type="ARBA" id="ARBA00022598"/>
    </source>
</evidence>
<comment type="domain">
    <text evidence="8">The N-terminal region contains the highly conserved SGGXDS motif, predicted to be a P-loop motif involved in ATP binding.</text>
</comment>
<dbReference type="EMBL" id="CP038015">
    <property type="protein sequence ID" value="QBP42987.1"/>
    <property type="molecule type" value="Genomic_DNA"/>
</dbReference>
<dbReference type="GO" id="GO:0005737">
    <property type="term" value="C:cytoplasm"/>
    <property type="evidence" value="ECO:0007669"/>
    <property type="project" value="UniProtKB-SubCell"/>
</dbReference>
<evidence type="ECO:0000256" key="8">
    <source>
        <dbReference type="HAMAP-Rule" id="MF_01161"/>
    </source>
</evidence>
<name>A0A4P7A2A9_9BACL</name>
<sequence length="470" mass="54822">MDFRKQVIMYSQKHQLISGRDRLLVACSGGADSITLLTFLNQQKDFLGIEIGCIHANHGLRGEESDEDERFVENLCHNLNISFHRKKLPINDILIRENGNLQDICRRERYHFFEEVMKKSKYNKLAVAHHADDQVESVLMGLTRGTRTNGMLSKRSFGKAKLIRPFLSVTRKQIEHYLNQQHITYREDSSNKKDTYTRNRFRHHIVPLVQEENPNVAAAISQWTHQQQQDEQLLQKLAMNEYEKIILSTSLHSLSIDIQLFRRIEIALQKRVVLLILKYLYPNESLWLSHDLINQIHSQCLERDGSSEIHLPKGRKVFRHYSTMLFSFDEAKSSPLLTPIILVTGEWVAAGFNLRIKVCNRDDAFCFDEGWYVTLEQRELPIHMRGRQSGDRLLLKGMKDSKRLSRLMIDEKVPRHIRKEVPVLETQLGEIIGLPGVRLGSRFTKHPHDGWTHKFMIEKETTNPEEESIC</sequence>
<dbReference type="InterPro" id="IPR012094">
    <property type="entry name" value="tRNA_Ile_lys_synt"/>
</dbReference>
<dbReference type="Gene3D" id="3.30.465.60">
    <property type="match status" value="1"/>
</dbReference>
<dbReference type="InterPro" id="IPR012795">
    <property type="entry name" value="tRNA_Ile_lys_synt_N"/>
</dbReference>
<dbReference type="HAMAP" id="MF_01161">
    <property type="entry name" value="tRNA_Ile_lys_synt"/>
    <property type="match status" value="1"/>
</dbReference>
<dbReference type="PANTHER" id="PTHR43033">
    <property type="entry name" value="TRNA(ILE)-LYSIDINE SYNTHASE-RELATED"/>
    <property type="match status" value="1"/>
</dbReference>
<gene>
    <name evidence="8 10" type="primary">tilS</name>
    <name evidence="10" type="ORF">E2636_18415</name>
</gene>
<dbReference type="SUPFAM" id="SSF82829">
    <property type="entry name" value="MesJ substrate recognition domain-like"/>
    <property type="match status" value="1"/>
</dbReference>
<evidence type="ECO:0000256" key="6">
    <source>
        <dbReference type="ARBA" id="ARBA00022840"/>
    </source>
</evidence>
<dbReference type="KEGG" id="panc:E2636_18415"/>
<dbReference type="SUPFAM" id="SSF56037">
    <property type="entry name" value="PheT/TilS domain"/>
    <property type="match status" value="1"/>
</dbReference>
<dbReference type="GO" id="GO:0005524">
    <property type="term" value="F:ATP binding"/>
    <property type="evidence" value="ECO:0007669"/>
    <property type="project" value="UniProtKB-UniRule"/>
</dbReference>
<dbReference type="SMART" id="SM00977">
    <property type="entry name" value="TilS_C"/>
    <property type="match status" value="1"/>
</dbReference>
<dbReference type="InterPro" id="IPR012796">
    <property type="entry name" value="Lysidine-tRNA-synth_C"/>
</dbReference>
<reference evidence="10 11" key="1">
    <citation type="submission" date="2019-03" db="EMBL/GenBank/DDBJ databases">
        <title>Complete genome sequence of Paenisporosarcina antarctica CGMCC 1.6503T.</title>
        <authorList>
            <person name="Rong J.-C."/>
            <person name="Chi N.-Y."/>
            <person name="Zhang Q.-F."/>
        </authorList>
    </citation>
    <scope>NUCLEOTIDE SEQUENCE [LARGE SCALE GENOMIC DNA]</scope>
    <source>
        <strain evidence="10 11">CGMCC 1.6503</strain>
    </source>
</reference>
<dbReference type="Gene3D" id="3.40.50.620">
    <property type="entry name" value="HUPs"/>
    <property type="match status" value="1"/>
</dbReference>
<feature type="domain" description="Lysidine-tRNA(Ile) synthetase C-terminal" evidence="9">
    <location>
        <begin position="382"/>
        <end position="454"/>
    </location>
</feature>
<protein>
    <recommendedName>
        <fullName evidence="8">tRNA(Ile)-lysidine synthase</fullName>
        <ecNumber evidence="8">6.3.4.19</ecNumber>
    </recommendedName>
    <alternativeName>
        <fullName evidence="8">tRNA(Ile)-2-lysyl-cytidine synthase</fullName>
    </alternativeName>
    <alternativeName>
        <fullName evidence="8">tRNA(Ile)-lysidine synthetase</fullName>
    </alternativeName>
</protein>
<dbReference type="OrthoDB" id="9807403at2"/>
<evidence type="ECO:0000259" key="9">
    <source>
        <dbReference type="SMART" id="SM00977"/>
    </source>
</evidence>
<dbReference type="InterPro" id="IPR014729">
    <property type="entry name" value="Rossmann-like_a/b/a_fold"/>
</dbReference>
<keyword evidence="6 8" id="KW-0067">ATP-binding</keyword>
<evidence type="ECO:0000256" key="2">
    <source>
        <dbReference type="ARBA" id="ARBA00022490"/>
    </source>
</evidence>
<comment type="subcellular location">
    <subcellularLocation>
        <location evidence="1 8">Cytoplasm</location>
    </subcellularLocation>
</comment>
<dbReference type="GO" id="GO:0032267">
    <property type="term" value="F:tRNA(Ile)-lysidine synthase activity"/>
    <property type="evidence" value="ECO:0007669"/>
    <property type="project" value="UniProtKB-EC"/>
</dbReference>
<keyword evidence="3 8" id="KW-0436">Ligase</keyword>
<accession>A0A4P7A2A9</accession>
<keyword evidence="4 8" id="KW-0819">tRNA processing</keyword>
<evidence type="ECO:0000313" key="10">
    <source>
        <dbReference type="EMBL" id="QBP42987.1"/>
    </source>
</evidence>
<dbReference type="NCBIfam" id="TIGR02433">
    <property type="entry name" value="lysidine_TilS_C"/>
    <property type="match status" value="1"/>
</dbReference>
<keyword evidence="11" id="KW-1185">Reference proteome</keyword>
<keyword evidence="2 8" id="KW-0963">Cytoplasm</keyword>
<dbReference type="Pfam" id="PF11734">
    <property type="entry name" value="TilS_C"/>
    <property type="match status" value="1"/>
</dbReference>
<dbReference type="CDD" id="cd01992">
    <property type="entry name" value="TilS_N"/>
    <property type="match status" value="1"/>
</dbReference>
<dbReference type="RefSeq" id="WP_134211704.1">
    <property type="nucleotide sequence ID" value="NZ_CP038015.1"/>
</dbReference>
<comment type="similarity">
    <text evidence="8">Belongs to the tRNA(Ile)-lysidine synthase family.</text>
</comment>
<evidence type="ECO:0000256" key="7">
    <source>
        <dbReference type="ARBA" id="ARBA00048539"/>
    </source>
</evidence>
<keyword evidence="5 8" id="KW-0547">Nucleotide-binding</keyword>
<comment type="function">
    <text evidence="8">Ligates lysine onto the cytidine present at position 34 of the AUA codon-specific tRNA(Ile) that contains the anticodon CAU, in an ATP-dependent manner. Cytidine is converted to lysidine, thus changing the amino acid specificity of the tRNA from methionine to isoleucine.</text>
</comment>
<dbReference type="InterPro" id="IPR011063">
    <property type="entry name" value="TilS/TtcA_N"/>
</dbReference>
<dbReference type="GO" id="GO:0006400">
    <property type="term" value="P:tRNA modification"/>
    <property type="evidence" value="ECO:0007669"/>
    <property type="project" value="UniProtKB-UniRule"/>
</dbReference>
<evidence type="ECO:0000313" key="11">
    <source>
        <dbReference type="Proteomes" id="UP000294292"/>
    </source>
</evidence>
<evidence type="ECO:0000256" key="5">
    <source>
        <dbReference type="ARBA" id="ARBA00022741"/>
    </source>
</evidence>
<dbReference type="PANTHER" id="PTHR43033:SF1">
    <property type="entry name" value="TRNA(ILE)-LYSIDINE SYNTHASE-RELATED"/>
    <property type="match status" value="1"/>
</dbReference>
<dbReference type="SUPFAM" id="SSF52402">
    <property type="entry name" value="Adenine nucleotide alpha hydrolases-like"/>
    <property type="match status" value="1"/>
</dbReference>
<dbReference type="Pfam" id="PF01171">
    <property type="entry name" value="ATP_bind_3"/>
    <property type="match status" value="1"/>
</dbReference>
<evidence type="ECO:0000256" key="1">
    <source>
        <dbReference type="ARBA" id="ARBA00004496"/>
    </source>
</evidence>
<dbReference type="Proteomes" id="UP000294292">
    <property type="component" value="Chromosome"/>
</dbReference>
<dbReference type="EC" id="6.3.4.19" evidence="8"/>
<evidence type="ECO:0000256" key="4">
    <source>
        <dbReference type="ARBA" id="ARBA00022694"/>
    </source>
</evidence>
<dbReference type="AlphaFoldDB" id="A0A4P7A2A9"/>
<proteinExistence type="inferred from homology"/>
<organism evidence="10 11">
    <name type="scientific">Paenisporosarcina antarctica</name>
    <dbReference type="NCBI Taxonomy" id="417367"/>
    <lineage>
        <taxon>Bacteria</taxon>
        <taxon>Bacillati</taxon>
        <taxon>Bacillota</taxon>
        <taxon>Bacilli</taxon>
        <taxon>Bacillales</taxon>
        <taxon>Caryophanaceae</taxon>
        <taxon>Paenisporosarcina</taxon>
    </lineage>
</organism>
<feature type="binding site" evidence="8">
    <location>
        <begin position="28"/>
        <end position="33"/>
    </location>
    <ligand>
        <name>ATP</name>
        <dbReference type="ChEBI" id="CHEBI:30616"/>
    </ligand>
</feature>
<comment type="catalytic activity">
    <reaction evidence="7 8">
        <text>cytidine(34) in tRNA(Ile2) + L-lysine + ATP = lysidine(34) in tRNA(Ile2) + AMP + diphosphate + H(+)</text>
        <dbReference type="Rhea" id="RHEA:43744"/>
        <dbReference type="Rhea" id="RHEA-COMP:10625"/>
        <dbReference type="Rhea" id="RHEA-COMP:10670"/>
        <dbReference type="ChEBI" id="CHEBI:15378"/>
        <dbReference type="ChEBI" id="CHEBI:30616"/>
        <dbReference type="ChEBI" id="CHEBI:32551"/>
        <dbReference type="ChEBI" id="CHEBI:33019"/>
        <dbReference type="ChEBI" id="CHEBI:82748"/>
        <dbReference type="ChEBI" id="CHEBI:83665"/>
        <dbReference type="ChEBI" id="CHEBI:456215"/>
        <dbReference type="EC" id="6.3.4.19"/>
    </reaction>
</comment>
<dbReference type="NCBIfam" id="TIGR02432">
    <property type="entry name" value="lysidine_TilS_N"/>
    <property type="match status" value="1"/>
</dbReference>